<protein>
    <submittedName>
        <fullName evidence="11">PTS system galactitol-specific IIC component</fullName>
    </submittedName>
</protein>
<evidence type="ECO:0000256" key="2">
    <source>
        <dbReference type="ARBA" id="ARBA00022448"/>
    </source>
</evidence>
<evidence type="ECO:0000256" key="6">
    <source>
        <dbReference type="ARBA" id="ARBA00022692"/>
    </source>
</evidence>
<dbReference type="PANTHER" id="PTHR37324:SF2">
    <property type="entry name" value="PTS SYSTEM GALACTITOL-SPECIFIC EIIC COMPONENT"/>
    <property type="match status" value="1"/>
</dbReference>
<evidence type="ECO:0000256" key="7">
    <source>
        <dbReference type="ARBA" id="ARBA00022989"/>
    </source>
</evidence>
<evidence type="ECO:0000256" key="5">
    <source>
        <dbReference type="ARBA" id="ARBA00022683"/>
    </source>
</evidence>
<comment type="caution">
    <text evidence="11">The sequence shown here is derived from an EMBL/GenBank/DDBJ whole genome shotgun (WGS) entry which is preliminary data.</text>
</comment>
<feature type="transmembrane region" description="Helical" evidence="9">
    <location>
        <begin position="398"/>
        <end position="419"/>
    </location>
</feature>
<evidence type="ECO:0000256" key="8">
    <source>
        <dbReference type="ARBA" id="ARBA00023136"/>
    </source>
</evidence>
<dbReference type="eggNOG" id="COG3775">
    <property type="taxonomic scope" value="Bacteria"/>
</dbReference>
<sequence length="475" mass="51061">MSIMLNAVNHFFTTFGASVIVPVMIFLVAGLLGVKLKVALQSALAAGVGLTGFGWLISTFTPAVTKLIKQMVQTTGIHLPIVDLGWQTGSLAAFGSTVGLTFFIGGLLLELALFALKITRVFMPSNLWNNFGFMIWATMAYTVTHNLGLALGLATFLLLVTLLLAEIQADAWSTFYGIKNATVAAPHNIEQVVPILLLDPLWNLLGFNRVHVTPARFKARFGLLGEPTVLGALLGLLIGILGNLTRLTSLSAWGQIAQFTIQLAAIMTIFPLVTQVFAGAFAPLAAAIDQRHQTSDQASTDLTDPKRWFLAIDDGVGYGETTTLMAGMLLIPLMVGVAFLLPGNRALPVVDLIALPFMIESIVALTRGNLLKILATGVVWFSLGLYAASWLGDVYTAAVAQYGTALPTGVVLITSFNLIARPLNALIFAAFISQNPVWIGLCLLLYLIGLVALRTRRPQIWAYLRKMAAQNEPAK</sequence>
<dbReference type="GO" id="GO:0015577">
    <property type="term" value="F:galactitol transmembrane transporter activity"/>
    <property type="evidence" value="ECO:0007669"/>
    <property type="project" value="InterPro"/>
</dbReference>
<gene>
    <name evidence="11" type="ORF">IV41_GL000474</name>
</gene>
<dbReference type="GO" id="GO:0005886">
    <property type="term" value="C:plasma membrane"/>
    <property type="evidence" value="ECO:0007669"/>
    <property type="project" value="UniProtKB-SubCell"/>
</dbReference>
<feature type="transmembrane region" description="Helical" evidence="9">
    <location>
        <begin position="12"/>
        <end position="32"/>
    </location>
</feature>
<proteinExistence type="predicted"/>
<reference evidence="11 12" key="1">
    <citation type="journal article" date="2015" name="Genome Announc.">
        <title>Expanding the biotechnology potential of lactobacilli through comparative genomics of 213 strains and associated genera.</title>
        <authorList>
            <person name="Sun Z."/>
            <person name="Harris H.M."/>
            <person name="McCann A."/>
            <person name="Guo C."/>
            <person name="Argimon S."/>
            <person name="Zhang W."/>
            <person name="Yang X."/>
            <person name="Jeffery I.B."/>
            <person name="Cooney J.C."/>
            <person name="Kagawa T.F."/>
            <person name="Liu W."/>
            <person name="Song Y."/>
            <person name="Salvetti E."/>
            <person name="Wrobel A."/>
            <person name="Rasinkangas P."/>
            <person name="Parkhill J."/>
            <person name="Rea M.C."/>
            <person name="O'Sullivan O."/>
            <person name="Ritari J."/>
            <person name="Douillard F.P."/>
            <person name="Paul Ross R."/>
            <person name="Yang R."/>
            <person name="Briner A.E."/>
            <person name="Felis G.E."/>
            <person name="de Vos W.M."/>
            <person name="Barrangou R."/>
            <person name="Klaenhammer T.R."/>
            <person name="Caufield P.W."/>
            <person name="Cui Y."/>
            <person name="Zhang H."/>
            <person name="O'Toole P.W."/>
        </authorList>
    </citation>
    <scope>NUCLEOTIDE SEQUENCE [LARGE SCALE GENOMIC DNA]</scope>
    <source>
        <strain evidence="11 12">DSM 14792</strain>
    </source>
</reference>
<dbReference type="InterPro" id="IPR013853">
    <property type="entry name" value="EIIC-GAT"/>
</dbReference>
<name>A0A0R2GU76_9LACO</name>
<feature type="transmembrane region" description="Helical" evidence="9">
    <location>
        <begin position="44"/>
        <end position="64"/>
    </location>
</feature>
<evidence type="ECO:0000256" key="4">
    <source>
        <dbReference type="ARBA" id="ARBA00022597"/>
    </source>
</evidence>
<dbReference type="GO" id="GO:0009401">
    <property type="term" value="P:phosphoenolpyruvate-dependent sugar phosphotransferase system"/>
    <property type="evidence" value="ECO:0007669"/>
    <property type="project" value="UniProtKB-KW"/>
</dbReference>
<evidence type="ECO:0000313" key="12">
    <source>
        <dbReference type="Proteomes" id="UP000051639"/>
    </source>
</evidence>
<dbReference type="PROSITE" id="PS51104">
    <property type="entry name" value="PTS_EIIC_TYPE_2"/>
    <property type="match status" value="1"/>
</dbReference>
<dbReference type="InterPro" id="IPR013014">
    <property type="entry name" value="PTS_EIIC_2"/>
</dbReference>
<dbReference type="PIRSF" id="PIRSF006304">
    <property type="entry name" value="GatC"/>
    <property type="match status" value="1"/>
</dbReference>
<organism evidence="11 12">
    <name type="scientific">Limosilactobacillus ingluviei</name>
    <dbReference type="NCBI Taxonomy" id="148604"/>
    <lineage>
        <taxon>Bacteria</taxon>
        <taxon>Bacillati</taxon>
        <taxon>Bacillota</taxon>
        <taxon>Bacilli</taxon>
        <taxon>Lactobacillales</taxon>
        <taxon>Lactobacillaceae</taxon>
        <taxon>Limosilactobacillus</taxon>
    </lineage>
</organism>
<keyword evidence="6 9" id="KW-0812">Transmembrane</keyword>
<keyword evidence="7 9" id="KW-1133">Transmembrane helix</keyword>
<dbReference type="Pfam" id="PF03611">
    <property type="entry name" value="EIIC-GAT"/>
    <property type="match status" value="1"/>
</dbReference>
<feature type="transmembrane region" description="Helical" evidence="9">
    <location>
        <begin position="261"/>
        <end position="288"/>
    </location>
</feature>
<dbReference type="Proteomes" id="UP000051639">
    <property type="component" value="Unassembled WGS sequence"/>
</dbReference>
<feature type="transmembrane region" description="Helical" evidence="9">
    <location>
        <begin position="84"/>
        <end position="109"/>
    </location>
</feature>
<feature type="transmembrane region" description="Helical" evidence="9">
    <location>
        <begin position="221"/>
        <end position="241"/>
    </location>
</feature>
<dbReference type="STRING" id="1203076.GCA_000312405_01517"/>
<feature type="domain" description="PTS EIIC type-2" evidence="10">
    <location>
        <begin position="9"/>
        <end position="454"/>
    </location>
</feature>
<evidence type="ECO:0000256" key="1">
    <source>
        <dbReference type="ARBA" id="ARBA00004651"/>
    </source>
</evidence>
<evidence type="ECO:0000256" key="3">
    <source>
        <dbReference type="ARBA" id="ARBA00022475"/>
    </source>
</evidence>
<evidence type="ECO:0000256" key="9">
    <source>
        <dbReference type="SAM" id="Phobius"/>
    </source>
</evidence>
<accession>A0A0R2GU76</accession>
<keyword evidence="3" id="KW-1003">Cell membrane</keyword>
<dbReference type="InterPro" id="IPR004703">
    <property type="entry name" value="PTS_sugar-sp_permease"/>
</dbReference>
<keyword evidence="8 9" id="KW-0472">Membrane</keyword>
<evidence type="ECO:0000313" key="11">
    <source>
        <dbReference type="EMBL" id="KRN44336.1"/>
    </source>
</evidence>
<dbReference type="AlphaFoldDB" id="A0A0R2GU76"/>
<feature type="transmembrane region" description="Helical" evidence="9">
    <location>
        <begin position="426"/>
        <end position="448"/>
    </location>
</feature>
<comment type="subcellular location">
    <subcellularLocation>
        <location evidence="1">Cell membrane</location>
        <topology evidence="1">Multi-pass membrane protein</topology>
    </subcellularLocation>
</comment>
<dbReference type="PATRIC" id="fig|148604.4.peg.477"/>
<keyword evidence="2" id="KW-0813">Transport</keyword>
<keyword evidence="5" id="KW-0598">Phosphotransferase system</keyword>
<keyword evidence="4" id="KW-0762">Sugar transport</keyword>
<dbReference type="PANTHER" id="PTHR37324">
    <property type="entry name" value="PTS SYSTEM GALACTITOL-SPECIFIC EIIC COMPONENT"/>
    <property type="match status" value="1"/>
</dbReference>
<feature type="transmembrane region" description="Helical" evidence="9">
    <location>
        <begin position="324"/>
        <end position="341"/>
    </location>
</feature>
<keyword evidence="12" id="KW-1185">Reference proteome</keyword>
<feature type="transmembrane region" description="Helical" evidence="9">
    <location>
        <begin position="147"/>
        <end position="165"/>
    </location>
</feature>
<feature type="transmembrane region" description="Helical" evidence="9">
    <location>
        <begin position="373"/>
        <end position="392"/>
    </location>
</feature>
<evidence type="ECO:0000259" key="10">
    <source>
        <dbReference type="PROSITE" id="PS51104"/>
    </source>
</evidence>
<dbReference type="EMBL" id="JQBA01000016">
    <property type="protein sequence ID" value="KRN44336.1"/>
    <property type="molecule type" value="Genomic_DNA"/>
</dbReference>